<comment type="caution">
    <text evidence="2">The sequence shown here is derived from an EMBL/GenBank/DDBJ whole genome shotgun (WGS) entry which is preliminary data.</text>
</comment>
<gene>
    <name evidence="2" type="ORF">AAFF_G00238860</name>
</gene>
<dbReference type="Proteomes" id="UP001221898">
    <property type="component" value="Unassembled WGS sequence"/>
</dbReference>
<evidence type="ECO:0000256" key="1">
    <source>
        <dbReference type="SAM" id="MobiDB-lite"/>
    </source>
</evidence>
<organism evidence="2 3">
    <name type="scientific">Aldrovandia affinis</name>
    <dbReference type="NCBI Taxonomy" id="143900"/>
    <lineage>
        <taxon>Eukaryota</taxon>
        <taxon>Metazoa</taxon>
        <taxon>Chordata</taxon>
        <taxon>Craniata</taxon>
        <taxon>Vertebrata</taxon>
        <taxon>Euteleostomi</taxon>
        <taxon>Actinopterygii</taxon>
        <taxon>Neopterygii</taxon>
        <taxon>Teleostei</taxon>
        <taxon>Notacanthiformes</taxon>
        <taxon>Halosauridae</taxon>
        <taxon>Aldrovandia</taxon>
    </lineage>
</organism>
<feature type="compositionally biased region" description="Basic and acidic residues" evidence="1">
    <location>
        <begin position="293"/>
        <end position="303"/>
    </location>
</feature>
<evidence type="ECO:0000313" key="3">
    <source>
        <dbReference type="Proteomes" id="UP001221898"/>
    </source>
</evidence>
<sequence>MRADHSNALKALLGLRTAAPVRLGARARVGVAASVPLQPPPRPWAPRGPRLRYSCADRRFHGAARAEQQSNRHPNGGRMSRGTSITTLVKDAPVSSARARERGEHPRTAWGRSPSPTALIREQARPPHSCETPFVTHIISGALRGPDSLCRLSHTPPRHTEDSEHICLCQAPLQSRPCYLQPPPRTSPRHAALSQALSRVPLIAATKSRTSSNSASEIQTRCPLPVSMEIRSLEQDLASRPKAEPGPGSGTGLSLLRALGLDALELPLSETHTPTIPPAPLDWDQLNPPQARGRQDRASRPPR</sequence>
<keyword evidence="3" id="KW-1185">Reference proteome</keyword>
<dbReference type="EMBL" id="JAINUG010000318">
    <property type="protein sequence ID" value="KAJ8378503.1"/>
    <property type="molecule type" value="Genomic_DNA"/>
</dbReference>
<protein>
    <submittedName>
        <fullName evidence="2">Uncharacterized protein</fullName>
    </submittedName>
</protein>
<proteinExistence type="predicted"/>
<name>A0AAD7W3Y7_9TELE</name>
<accession>A0AAD7W3Y7</accession>
<feature type="region of interest" description="Disordered" evidence="1">
    <location>
        <begin position="62"/>
        <end position="116"/>
    </location>
</feature>
<dbReference type="AlphaFoldDB" id="A0AAD7W3Y7"/>
<feature type="region of interest" description="Disordered" evidence="1">
    <location>
        <begin position="269"/>
        <end position="303"/>
    </location>
</feature>
<feature type="compositionally biased region" description="Basic and acidic residues" evidence="1">
    <location>
        <begin position="98"/>
        <end position="107"/>
    </location>
</feature>
<reference evidence="2" key="1">
    <citation type="journal article" date="2023" name="Science">
        <title>Genome structures resolve the early diversification of teleost fishes.</title>
        <authorList>
            <person name="Parey E."/>
            <person name="Louis A."/>
            <person name="Montfort J."/>
            <person name="Bouchez O."/>
            <person name="Roques C."/>
            <person name="Iampietro C."/>
            <person name="Lluch J."/>
            <person name="Castinel A."/>
            <person name="Donnadieu C."/>
            <person name="Desvignes T."/>
            <person name="Floi Bucao C."/>
            <person name="Jouanno E."/>
            <person name="Wen M."/>
            <person name="Mejri S."/>
            <person name="Dirks R."/>
            <person name="Jansen H."/>
            <person name="Henkel C."/>
            <person name="Chen W.J."/>
            <person name="Zahm M."/>
            <person name="Cabau C."/>
            <person name="Klopp C."/>
            <person name="Thompson A.W."/>
            <person name="Robinson-Rechavi M."/>
            <person name="Braasch I."/>
            <person name="Lecointre G."/>
            <person name="Bobe J."/>
            <person name="Postlethwait J.H."/>
            <person name="Berthelot C."/>
            <person name="Roest Crollius H."/>
            <person name="Guiguen Y."/>
        </authorList>
    </citation>
    <scope>NUCLEOTIDE SEQUENCE</scope>
    <source>
        <strain evidence="2">NC1722</strain>
    </source>
</reference>
<evidence type="ECO:0000313" key="2">
    <source>
        <dbReference type="EMBL" id="KAJ8378503.1"/>
    </source>
</evidence>